<proteinExistence type="predicted"/>
<dbReference type="EMBL" id="CP011376">
    <property type="protein sequence ID" value="AKG07789.1"/>
    <property type="molecule type" value="Genomic_DNA"/>
</dbReference>
<dbReference type="Proteomes" id="UP000077465">
    <property type="component" value="Chromosome"/>
</dbReference>
<dbReference type="RefSeq" id="WP_046699249.1">
    <property type="nucleotide sequence ID" value="NZ_CP011376.1"/>
</dbReference>
<organism evidence="1 2">
    <name type="scientific">Moraxella bovoculi</name>
    <dbReference type="NCBI Taxonomy" id="386891"/>
    <lineage>
        <taxon>Bacteria</taxon>
        <taxon>Pseudomonadati</taxon>
        <taxon>Pseudomonadota</taxon>
        <taxon>Gammaproteobacteria</taxon>
        <taxon>Moraxellales</taxon>
        <taxon>Moraxellaceae</taxon>
        <taxon>Moraxella</taxon>
    </lineage>
</organism>
<name>A0AAC8PVW7_9GAMM</name>
<reference evidence="1 2" key="1">
    <citation type="submission" date="2015-05" db="EMBL/GenBank/DDBJ databases">
        <authorList>
            <person name="Dickey A."/>
            <person name="Clawson M."/>
            <person name="Bono J."/>
            <person name="Loy J.D."/>
        </authorList>
    </citation>
    <scope>NUCLEOTIDE SEQUENCE [LARGE SCALE GENOMIC DNA]</scope>
    <source>
        <strain evidence="1 2">22581</strain>
    </source>
</reference>
<dbReference type="AlphaFoldDB" id="A0AAC8PVW7"/>
<sequence length="87" mass="9684">MINFNTERTAKSTAKYSKELRVSIDIIGRDGEPVTVNLGYLPLFENNDVLQAIADMDDVQSLAGKLKLAVQEAGQRQERAKRTITFA</sequence>
<protein>
    <submittedName>
        <fullName evidence="1">Uncharacterized protein</fullName>
    </submittedName>
</protein>
<accession>A0AAC8PVW7</accession>
<evidence type="ECO:0000313" key="2">
    <source>
        <dbReference type="Proteomes" id="UP000077465"/>
    </source>
</evidence>
<gene>
    <name evidence="1" type="ORF">AAX06_06045</name>
</gene>
<evidence type="ECO:0000313" key="1">
    <source>
        <dbReference type="EMBL" id="AKG07789.1"/>
    </source>
</evidence>